<feature type="domain" description="PARP catalytic" evidence="9">
    <location>
        <begin position="78"/>
        <end position="137"/>
    </location>
</feature>
<keyword evidence="5" id="KW-0548">Nucleotidyltransferase</keyword>
<dbReference type="PROSITE" id="PS51060">
    <property type="entry name" value="PARP_ALPHA_HD"/>
    <property type="match status" value="1"/>
</dbReference>
<organism evidence="11 12">
    <name type="scientific">Perkinsus olseni</name>
    <name type="common">Perkinsus atlanticus</name>
    <dbReference type="NCBI Taxonomy" id="32597"/>
    <lineage>
        <taxon>Eukaryota</taxon>
        <taxon>Sar</taxon>
        <taxon>Alveolata</taxon>
        <taxon>Perkinsozoa</taxon>
        <taxon>Perkinsea</taxon>
        <taxon>Perkinsida</taxon>
        <taxon>Perkinsidae</taxon>
        <taxon>Perkinsus</taxon>
    </lineage>
</organism>
<sequence length="137" mass="15776">LGKAKPSRSHLLDLSGRFYTVVPHDFGFQKMHYFIIDSEDILKQKMQLLEDLQDMGKANEVMENTAVAVKKEDMLVPNPVDVQYQRLHCGLEPLKPEDEEFHMVEEYMRNTHAPTHNDFTAKPVAVFKASKTAEDDE</sequence>
<evidence type="ECO:0000256" key="2">
    <source>
        <dbReference type="ARBA" id="ARBA00012020"/>
    </source>
</evidence>
<evidence type="ECO:0000313" key="11">
    <source>
        <dbReference type="EMBL" id="KAF4739622.1"/>
    </source>
</evidence>
<evidence type="ECO:0000313" key="12">
    <source>
        <dbReference type="Proteomes" id="UP000553632"/>
    </source>
</evidence>
<dbReference type="EMBL" id="JABANO010013804">
    <property type="protein sequence ID" value="KAF4739622.1"/>
    <property type="molecule type" value="Genomic_DNA"/>
</dbReference>
<dbReference type="AlphaFoldDB" id="A0A7J6T4F0"/>
<evidence type="ECO:0000259" key="9">
    <source>
        <dbReference type="PROSITE" id="PS51059"/>
    </source>
</evidence>
<dbReference type="GO" id="GO:1990404">
    <property type="term" value="F:NAD+-protein mono-ADP-ribosyltransferase activity"/>
    <property type="evidence" value="ECO:0007669"/>
    <property type="project" value="TreeGrafter"/>
</dbReference>
<dbReference type="Gene3D" id="3.90.228.10">
    <property type="match status" value="1"/>
</dbReference>
<dbReference type="GO" id="GO:0003950">
    <property type="term" value="F:NAD+ poly-ADP-ribosyltransferase activity"/>
    <property type="evidence" value="ECO:0007669"/>
    <property type="project" value="UniProtKB-EC"/>
</dbReference>
<feature type="non-terminal residue" evidence="11">
    <location>
        <position position="1"/>
    </location>
</feature>
<dbReference type="InterPro" id="IPR036616">
    <property type="entry name" value="Poly(ADP-ribose)pol_reg_dom_sf"/>
</dbReference>
<dbReference type="Pfam" id="PF02877">
    <property type="entry name" value="PARP_reg"/>
    <property type="match status" value="1"/>
</dbReference>
<keyword evidence="7" id="KW-0539">Nucleus</keyword>
<dbReference type="Proteomes" id="UP000553632">
    <property type="component" value="Unassembled WGS sequence"/>
</dbReference>
<dbReference type="Gene3D" id="1.20.142.10">
    <property type="entry name" value="Poly(ADP-ribose) polymerase, regulatory domain"/>
    <property type="match status" value="1"/>
</dbReference>
<dbReference type="GO" id="GO:0005730">
    <property type="term" value="C:nucleolus"/>
    <property type="evidence" value="ECO:0007669"/>
    <property type="project" value="TreeGrafter"/>
</dbReference>
<evidence type="ECO:0000256" key="7">
    <source>
        <dbReference type="ARBA" id="ARBA00023242"/>
    </source>
</evidence>
<dbReference type="GO" id="GO:0006302">
    <property type="term" value="P:double-strand break repair"/>
    <property type="evidence" value="ECO:0007669"/>
    <property type="project" value="TreeGrafter"/>
</dbReference>
<evidence type="ECO:0000256" key="6">
    <source>
        <dbReference type="ARBA" id="ARBA00023027"/>
    </source>
</evidence>
<keyword evidence="3" id="KW-0328">Glycosyltransferase</keyword>
<evidence type="ECO:0000256" key="5">
    <source>
        <dbReference type="ARBA" id="ARBA00022695"/>
    </source>
</evidence>
<dbReference type="PANTHER" id="PTHR10459">
    <property type="entry name" value="DNA LIGASE"/>
    <property type="match status" value="1"/>
</dbReference>
<dbReference type="SUPFAM" id="SSF47587">
    <property type="entry name" value="Domain of poly(ADP-ribose) polymerase"/>
    <property type="match status" value="1"/>
</dbReference>
<evidence type="ECO:0000256" key="3">
    <source>
        <dbReference type="ARBA" id="ARBA00022676"/>
    </source>
</evidence>
<keyword evidence="12" id="KW-1185">Reference proteome</keyword>
<dbReference type="PANTHER" id="PTHR10459:SF60">
    <property type="entry name" value="POLY [ADP-RIBOSE] POLYMERASE 2"/>
    <property type="match status" value="1"/>
</dbReference>
<feature type="domain" description="PARP alpha-helical" evidence="10">
    <location>
        <begin position="1"/>
        <end position="63"/>
    </location>
</feature>
<keyword evidence="4" id="KW-0808">Transferase</keyword>
<comment type="catalytic activity">
    <reaction evidence="8">
        <text>NAD(+) + (ADP-D-ribosyl)n-acceptor = nicotinamide + (ADP-D-ribosyl)n+1-acceptor + H(+).</text>
        <dbReference type="EC" id="2.4.2.30"/>
    </reaction>
</comment>
<evidence type="ECO:0000259" key="10">
    <source>
        <dbReference type="PROSITE" id="PS51060"/>
    </source>
</evidence>
<dbReference type="EC" id="2.4.2.30" evidence="2"/>
<dbReference type="PROSITE" id="PS51059">
    <property type="entry name" value="PARP_CATALYTIC"/>
    <property type="match status" value="1"/>
</dbReference>
<keyword evidence="6" id="KW-0520">NAD</keyword>
<dbReference type="GO" id="GO:0070212">
    <property type="term" value="P:protein poly-ADP-ribosylation"/>
    <property type="evidence" value="ECO:0007669"/>
    <property type="project" value="TreeGrafter"/>
</dbReference>
<dbReference type="GO" id="GO:0016779">
    <property type="term" value="F:nucleotidyltransferase activity"/>
    <property type="evidence" value="ECO:0007669"/>
    <property type="project" value="UniProtKB-KW"/>
</dbReference>
<comment type="caution">
    <text evidence="11">The sequence shown here is derived from an EMBL/GenBank/DDBJ whole genome shotgun (WGS) entry which is preliminary data.</text>
</comment>
<comment type="subcellular location">
    <subcellularLocation>
        <location evidence="1">Nucleus</location>
    </subcellularLocation>
</comment>
<dbReference type="SUPFAM" id="SSF56399">
    <property type="entry name" value="ADP-ribosylation"/>
    <property type="match status" value="1"/>
</dbReference>
<gene>
    <name evidence="11" type="primary">PARP2_8</name>
    <name evidence="11" type="ORF">FOZ63_022749</name>
</gene>
<accession>A0A7J6T4F0</accession>
<name>A0A7J6T4F0_PEROL</name>
<dbReference type="InterPro" id="IPR004102">
    <property type="entry name" value="Poly(ADP-ribose)pol_reg_dom"/>
</dbReference>
<evidence type="ECO:0000256" key="8">
    <source>
        <dbReference type="ARBA" id="ARBA00033987"/>
    </source>
</evidence>
<protein>
    <recommendedName>
        <fullName evidence="2">NAD(+) ADP-ribosyltransferase</fullName>
        <ecNumber evidence="2">2.4.2.30</ecNumber>
    </recommendedName>
</protein>
<proteinExistence type="predicted"/>
<evidence type="ECO:0000256" key="1">
    <source>
        <dbReference type="ARBA" id="ARBA00004123"/>
    </source>
</evidence>
<dbReference type="InterPro" id="IPR050800">
    <property type="entry name" value="ARTD/PARP"/>
</dbReference>
<dbReference type="InterPro" id="IPR012317">
    <property type="entry name" value="Poly(ADP-ribose)pol_cat_dom"/>
</dbReference>
<feature type="non-terminal residue" evidence="11">
    <location>
        <position position="137"/>
    </location>
</feature>
<reference evidence="11 12" key="1">
    <citation type="submission" date="2020-04" db="EMBL/GenBank/DDBJ databases">
        <title>Perkinsus olseni comparative genomics.</title>
        <authorList>
            <person name="Bogema D.R."/>
        </authorList>
    </citation>
    <scope>NUCLEOTIDE SEQUENCE [LARGE SCALE GENOMIC DNA]</scope>
    <source>
        <strain evidence="11 12">ATCC PRA-207</strain>
    </source>
</reference>
<evidence type="ECO:0000256" key="4">
    <source>
        <dbReference type="ARBA" id="ARBA00022679"/>
    </source>
</evidence>